<evidence type="ECO:0000313" key="2">
    <source>
        <dbReference type="EMBL" id="KAH9316867.1"/>
    </source>
</evidence>
<dbReference type="AlphaFoldDB" id="A0AA38LDK1"/>
<feature type="compositionally biased region" description="Basic residues" evidence="1">
    <location>
        <begin position="1"/>
        <end position="18"/>
    </location>
</feature>
<reference evidence="2 3" key="1">
    <citation type="journal article" date="2021" name="Nat. Plants">
        <title>The Taxus genome provides insights into paclitaxel biosynthesis.</title>
        <authorList>
            <person name="Xiong X."/>
            <person name="Gou J."/>
            <person name="Liao Q."/>
            <person name="Li Y."/>
            <person name="Zhou Q."/>
            <person name="Bi G."/>
            <person name="Li C."/>
            <person name="Du R."/>
            <person name="Wang X."/>
            <person name="Sun T."/>
            <person name="Guo L."/>
            <person name="Liang H."/>
            <person name="Lu P."/>
            <person name="Wu Y."/>
            <person name="Zhang Z."/>
            <person name="Ro D.K."/>
            <person name="Shang Y."/>
            <person name="Huang S."/>
            <person name="Yan J."/>
        </authorList>
    </citation>
    <scope>NUCLEOTIDE SEQUENCE [LARGE SCALE GENOMIC DNA]</scope>
    <source>
        <strain evidence="2">Ta-2019</strain>
    </source>
</reference>
<protein>
    <submittedName>
        <fullName evidence="2">Uncharacterized protein</fullName>
    </submittedName>
</protein>
<sequence length="52" mass="6372">YSRKHPHDCRGARKRTNIRVRSSSSTARRWRHPRRYRYQLKNPGCENVCKVF</sequence>
<feature type="non-terminal residue" evidence="2">
    <location>
        <position position="1"/>
    </location>
</feature>
<proteinExistence type="predicted"/>
<keyword evidence="3" id="KW-1185">Reference proteome</keyword>
<name>A0AA38LDK1_TAXCH</name>
<gene>
    <name evidence="2" type="ORF">KI387_018636</name>
</gene>
<dbReference type="Proteomes" id="UP000824469">
    <property type="component" value="Unassembled WGS sequence"/>
</dbReference>
<feature type="region of interest" description="Disordered" evidence="1">
    <location>
        <begin position="1"/>
        <end position="30"/>
    </location>
</feature>
<evidence type="ECO:0000313" key="3">
    <source>
        <dbReference type="Proteomes" id="UP000824469"/>
    </source>
</evidence>
<accession>A0AA38LDK1</accession>
<evidence type="ECO:0000256" key="1">
    <source>
        <dbReference type="SAM" id="MobiDB-lite"/>
    </source>
</evidence>
<dbReference type="EMBL" id="JAHRHJ020000004">
    <property type="protein sequence ID" value="KAH9316867.1"/>
    <property type="molecule type" value="Genomic_DNA"/>
</dbReference>
<organism evidence="2 3">
    <name type="scientific">Taxus chinensis</name>
    <name type="common">Chinese yew</name>
    <name type="synonym">Taxus wallichiana var. chinensis</name>
    <dbReference type="NCBI Taxonomy" id="29808"/>
    <lineage>
        <taxon>Eukaryota</taxon>
        <taxon>Viridiplantae</taxon>
        <taxon>Streptophyta</taxon>
        <taxon>Embryophyta</taxon>
        <taxon>Tracheophyta</taxon>
        <taxon>Spermatophyta</taxon>
        <taxon>Pinopsida</taxon>
        <taxon>Pinidae</taxon>
        <taxon>Conifers II</taxon>
        <taxon>Cupressales</taxon>
        <taxon>Taxaceae</taxon>
        <taxon>Taxus</taxon>
    </lineage>
</organism>
<comment type="caution">
    <text evidence="2">The sequence shown here is derived from an EMBL/GenBank/DDBJ whole genome shotgun (WGS) entry which is preliminary data.</text>
</comment>